<dbReference type="Proteomes" id="UP000651120">
    <property type="component" value="Unassembled WGS sequence"/>
</dbReference>
<protein>
    <submittedName>
        <fullName evidence="1">Uncharacterized protein</fullName>
    </submittedName>
</protein>
<dbReference type="OMA" id="MCYTCGT"/>
<gene>
    <name evidence="1" type="ORF">HA333_00275</name>
</gene>
<dbReference type="RefSeq" id="WP_011007936.1">
    <property type="nucleotide sequence ID" value="NZ_DAIOPL010000035.1"/>
</dbReference>
<comment type="caution">
    <text evidence="1">The sequence shown here is derived from an EMBL/GenBank/DDBJ whole genome shotgun (WGS) entry which is preliminary data.</text>
</comment>
<sequence>MDCLKEAVEKFKLVFGREALVEILEYSQDKIVAWFGGNMCYTCGAVDYFDDFASMYSDCAGEEWGVESYEQNPDGTYAVVLRPKKLLRNKRRHVKIIINGEELSYFVEG</sequence>
<evidence type="ECO:0000313" key="1">
    <source>
        <dbReference type="EMBL" id="HII45940.1"/>
    </source>
</evidence>
<accession>A0A832WG08</accession>
<name>A0A832WG08_9CREN</name>
<organism evidence="1 2">
    <name type="scientific">Pyrobaculum aerophilum</name>
    <dbReference type="NCBI Taxonomy" id="13773"/>
    <lineage>
        <taxon>Archaea</taxon>
        <taxon>Thermoproteota</taxon>
        <taxon>Thermoprotei</taxon>
        <taxon>Thermoproteales</taxon>
        <taxon>Thermoproteaceae</taxon>
        <taxon>Pyrobaculum</taxon>
    </lineage>
</organism>
<evidence type="ECO:0000313" key="2">
    <source>
        <dbReference type="Proteomes" id="UP000651120"/>
    </source>
</evidence>
<reference evidence="1" key="1">
    <citation type="journal article" date="2020" name="bioRxiv">
        <title>A rank-normalized archaeal taxonomy based on genome phylogeny resolves widespread incomplete and uneven classifications.</title>
        <authorList>
            <person name="Rinke C."/>
            <person name="Chuvochina M."/>
            <person name="Mussig A.J."/>
            <person name="Chaumeil P.-A."/>
            <person name="Waite D.W."/>
            <person name="Whitman W.B."/>
            <person name="Parks D.H."/>
            <person name="Hugenholtz P."/>
        </authorList>
    </citation>
    <scope>NUCLEOTIDE SEQUENCE</scope>
    <source>
        <strain evidence="1">UBA8839</strain>
    </source>
</reference>
<dbReference type="AlphaFoldDB" id="A0A832WG08"/>
<dbReference type="EMBL" id="DUJP01000003">
    <property type="protein sequence ID" value="HII45940.1"/>
    <property type="molecule type" value="Genomic_DNA"/>
</dbReference>
<proteinExistence type="predicted"/>
<dbReference type="GeneID" id="1465703"/>